<accession>A0AAV5KHS2</accession>
<evidence type="ECO:0000313" key="1">
    <source>
        <dbReference type="EMBL" id="GKV24118.1"/>
    </source>
</evidence>
<comment type="caution">
    <text evidence="1">The sequence shown here is derived from an EMBL/GenBank/DDBJ whole genome shotgun (WGS) entry which is preliminary data.</text>
</comment>
<sequence length="44" mass="5238">MYSVEKAYGWEQNASVDKSLIQYRHGISTFVDRKYNRKVEVLLD</sequence>
<name>A0AAV5KHS2_9ROSI</name>
<protein>
    <submittedName>
        <fullName evidence="1">Uncharacterized protein</fullName>
    </submittedName>
</protein>
<proteinExistence type="predicted"/>
<dbReference type="EMBL" id="BPVZ01000064">
    <property type="protein sequence ID" value="GKV24118.1"/>
    <property type="molecule type" value="Genomic_DNA"/>
</dbReference>
<keyword evidence="2" id="KW-1185">Reference proteome</keyword>
<evidence type="ECO:0000313" key="2">
    <source>
        <dbReference type="Proteomes" id="UP001054252"/>
    </source>
</evidence>
<gene>
    <name evidence="1" type="ORF">SLEP1_g33769</name>
</gene>
<organism evidence="1 2">
    <name type="scientific">Rubroshorea leprosula</name>
    <dbReference type="NCBI Taxonomy" id="152421"/>
    <lineage>
        <taxon>Eukaryota</taxon>
        <taxon>Viridiplantae</taxon>
        <taxon>Streptophyta</taxon>
        <taxon>Embryophyta</taxon>
        <taxon>Tracheophyta</taxon>
        <taxon>Spermatophyta</taxon>
        <taxon>Magnoliopsida</taxon>
        <taxon>eudicotyledons</taxon>
        <taxon>Gunneridae</taxon>
        <taxon>Pentapetalae</taxon>
        <taxon>rosids</taxon>
        <taxon>malvids</taxon>
        <taxon>Malvales</taxon>
        <taxon>Dipterocarpaceae</taxon>
        <taxon>Rubroshorea</taxon>
    </lineage>
</organism>
<dbReference type="AlphaFoldDB" id="A0AAV5KHS2"/>
<reference evidence="1 2" key="1">
    <citation type="journal article" date="2021" name="Commun. Biol.">
        <title>The genome of Shorea leprosula (Dipterocarpaceae) highlights the ecological relevance of drought in aseasonal tropical rainforests.</title>
        <authorList>
            <person name="Ng K.K.S."/>
            <person name="Kobayashi M.J."/>
            <person name="Fawcett J.A."/>
            <person name="Hatakeyama M."/>
            <person name="Paape T."/>
            <person name="Ng C.H."/>
            <person name="Ang C.C."/>
            <person name="Tnah L.H."/>
            <person name="Lee C.T."/>
            <person name="Nishiyama T."/>
            <person name="Sese J."/>
            <person name="O'Brien M.J."/>
            <person name="Copetti D."/>
            <person name="Mohd Noor M.I."/>
            <person name="Ong R.C."/>
            <person name="Putra M."/>
            <person name="Sireger I.Z."/>
            <person name="Indrioko S."/>
            <person name="Kosugi Y."/>
            <person name="Izuno A."/>
            <person name="Isagi Y."/>
            <person name="Lee S.L."/>
            <person name="Shimizu K.K."/>
        </authorList>
    </citation>
    <scope>NUCLEOTIDE SEQUENCE [LARGE SCALE GENOMIC DNA]</scope>
    <source>
        <strain evidence="1">214</strain>
    </source>
</reference>
<dbReference type="Proteomes" id="UP001054252">
    <property type="component" value="Unassembled WGS sequence"/>
</dbReference>